<accession>A0A315VMV7</accession>
<dbReference type="Proteomes" id="UP000250572">
    <property type="component" value="Unassembled WGS sequence"/>
</dbReference>
<organism evidence="5 6">
    <name type="scientific">Gambusia affinis</name>
    <name type="common">Western mosquitofish</name>
    <name type="synonym">Heterandria affinis</name>
    <dbReference type="NCBI Taxonomy" id="33528"/>
    <lineage>
        <taxon>Eukaryota</taxon>
        <taxon>Metazoa</taxon>
        <taxon>Chordata</taxon>
        <taxon>Craniata</taxon>
        <taxon>Vertebrata</taxon>
        <taxon>Euteleostomi</taxon>
        <taxon>Actinopterygii</taxon>
        <taxon>Neopterygii</taxon>
        <taxon>Teleostei</taxon>
        <taxon>Neoteleostei</taxon>
        <taxon>Acanthomorphata</taxon>
        <taxon>Ovalentaria</taxon>
        <taxon>Atherinomorphae</taxon>
        <taxon>Cyprinodontiformes</taxon>
        <taxon>Poeciliidae</taxon>
        <taxon>Poeciliinae</taxon>
        <taxon>Gambusia</taxon>
    </lineage>
</organism>
<dbReference type="PANTHER" id="PTHR48071:SF18">
    <property type="entry name" value="DELETED IN MALIGNANT BRAIN TUMORS 1 PROTEIN-RELATED"/>
    <property type="match status" value="1"/>
</dbReference>
<keyword evidence="1 3" id="KW-1015">Disulfide bond</keyword>
<evidence type="ECO:0000256" key="1">
    <source>
        <dbReference type="ARBA" id="ARBA00023157"/>
    </source>
</evidence>
<comment type="caution">
    <text evidence="5">The sequence shown here is derived from an EMBL/GenBank/DDBJ whole genome shotgun (WGS) entry which is preliminary data.</text>
</comment>
<dbReference type="PROSITE" id="PS50287">
    <property type="entry name" value="SRCR_2"/>
    <property type="match status" value="1"/>
</dbReference>
<comment type="caution">
    <text evidence="3">Lacks conserved residue(s) required for the propagation of feature annotation.</text>
</comment>
<evidence type="ECO:0000313" key="6">
    <source>
        <dbReference type="Proteomes" id="UP000250572"/>
    </source>
</evidence>
<dbReference type="AlphaFoldDB" id="A0A315VMV7"/>
<evidence type="ECO:0000313" key="5">
    <source>
        <dbReference type="EMBL" id="PWA20556.1"/>
    </source>
</evidence>
<evidence type="ECO:0000256" key="3">
    <source>
        <dbReference type="PROSITE-ProRule" id="PRU00196"/>
    </source>
</evidence>
<gene>
    <name evidence="5" type="ORF">CCH79_00019962</name>
</gene>
<keyword evidence="6" id="KW-1185">Reference proteome</keyword>
<evidence type="ECO:0000259" key="4">
    <source>
        <dbReference type="PROSITE" id="PS50287"/>
    </source>
</evidence>
<proteinExistence type="predicted"/>
<reference evidence="5 6" key="1">
    <citation type="journal article" date="2018" name="G3 (Bethesda)">
        <title>A High-Quality Reference Genome for the Invasive Mosquitofish Gambusia affinis Using a Chicago Library.</title>
        <authorList>
            <person name="Hoffberg S.L."/>
            <person name="Troendle N.J."/>
            <person name="Glenn T.C."/>
            <person name="Mahmud O."/>
            <person name="Louha S."/>
            <person name="Chalopin D."/>
            <person name="Bennetzen J.L."/>
            <person name="Mauricio R."/>
        </authorList>
    </citation>
    <scope>NUCLEOTIDE SEQUENCE [LARGE SCALE GENOMIC DNA]</scope>
    <source>
        <strain evidence="5">NE01/NJP1002.9</strain>
        <tissue evidence="5">Muscle</tissue>
    </source>
</reference>
<dbReference type="GO" id="GO:0016020">
    <property type="term" value="C:membrane"/>
    <property type="evidence" value="ECO:0007669"/>
    <property type="project" value="InterPro"/>
</dbReference>
<keyword evidence="2" id="KW-0325">Glycoprotein</keyword>
<dbReference type="Gene3D" id="3.10.250.10">
    <property type="entry name" value="SRCR-like domain"/>
    <property type="match status" value="1"/>
</dbReference>
<dbReference type="FunFam" id="3.10.250.10:FF:000011">
    <property type="entry name" value="Scavenger receptor class A member 5"/>
    <property type="match status" value="1"/>
</dbReference>
<dbReference type="SMART" id="SM00202">
    <property type="entry name" value="SR"/>
    <property type="match status" value="1"/>
</dbReference>
<feature type="disulfide bond" evidence="3">
    <location>
        <begin position="105"/>
        <end position="115"/>
    </location>
</feature>
<feature type="domain" description="SRCR" evidence="4">
    <location>
        <begin position="41"/>
        <end position="136"/>
    </location>
</feature>
<dbReference type="Pfam" id="PF00530">
    <property type="entry name" value="SRCR"/>
    <property type="match status" value="1"/>
</dbReference>
<dbReference type="PANTHER" id="PTHR48071">
    <property type="entry name" value="SRCR DOMAIN-CONTAINING PROTEIN"/>
    <property type="match status" value="1"/>
</dbReference>
<dbReference type="PROSITE" id="PS00420">
    <property type="entry name" value="SRCR_1"/>
    <property type="match status" value="1"/>
</dbReference>
<dbReference type="SUPFAM" id="SSF56487">
    <property type="entry name" value="SRCR-like"/>
    <property type="match status" value="1"/>
</dbReference>
<sequence>MADDVDPIAIVQEDLLDLKGLRVHLDCKEKRASQEKRVIKVRLVPGQNRGRVEVMHSNIWGTICDDSFGTLDGRVICKMLGFQSVVSTFTATPGTGKIWLDELQCTGAESDIFDCPHNEVGVHNCNHDEDVGVYSGVLERRVRRIVEPRIQEEQCGFRPGRGTLDQLYTLSRVLEGSGSSPNQSTCVLWTWRKAFDRVPRGALWGVLQDYEVPGSLIRAVRSLYDRRQSLVRIAGSKSGSFPVRVGLRQLSPER</sequence>
<evidence type="ECO:0000256" key="2">
    <source>
        <dbReference type="ARBA" id="ARBA00023180"/>
    </source>
</evidence>
<dbReference type="InterPro" id="IPR036772">
    <property type="entry name" value="SRCR-like_dom_sf"/>
</dbReference>
<dbReference type="PRINTS" id="PR00258">
    <property type="entry name" value="SPERACTRCPTR"/>
</dbReference>
<protein>
    <recommendedName>
        <fullName evidence="4">SRCR domain-containing protein</fullName>
    </recommendedName>
</protein>
<dbReference type="EMBL" id="NHOQ01001941">
    <property type="protein sequence ID" value="PWA20556.1"/>
    <property type="molecule type" value="Genomic_DNA"/>
</dbReference>
<dbReference type="InterPro" id="IPR001190">
    <property type="entry name" value="SRCR"/>
</dbReference>
<name>A0A315VMV7_GAMAF</name>